<comment type="caution">
    <text evidence="2">The sequence shown here is derived from an EMBL/GenBank/DDBJ whole genome shotgun (WGS) entry which is preliminary data.</text>
</comment>
<evidence type="ECO:0000313" key="2">
    <source>
        <dbReference type="EMBL" id="RDB23141.1"/>
    </source>
</evidence>
<proteinExistence type="predicted"/>
<reference evidence="2" key="1">
    <citation type="submission" date="2018-04" db="EMBL/GenBank/DDBJ databases">
        <title>Whole genome sequencing of Hypsizygus marmoreus.</title>
        <authorList>
            <person name="Choi I.-G."/>
            <person name="Min B."/>
            <person name="Kim J.-G."/>
            <person name="Kim S."/>
            <person name="Oh Y.-L."/>
            <person name="Kong W.-S."/>
            <person name="Park H."/>
            <person name="Jeong J."/>
            <person name="Song E.-S."/>
        </authorList>
    </citation>
    <scope>NUCLEOTIDE SEQUENCE [LARGE SCALE GENOMIC DNA]</scope>
    <source>
        <strain evidence="2">51987-8</strain>
    </source>
</reference>
<dbReference type="OrthoDB" id="10008801at2759"/>
<feature type="compositionally biased region" description="Basic and acidic residues" evidence="1">
    <location>
        <begin position="87"/>
        <end position="96"/>
    </location>
</feature>
<evidence type="ECO:0000256" key="1">
    <source>
        <dbReference type="SAM" id="MobiDB-lite"/>
    </source>
</evidence>
<protein>
    <submittedName>
        <fullName evidence="2">Uncharacterized protein</fullName>
    </submittedName>
</protein>
<dbReference type="Proteomes" id="UP000076154">
    <property type="component" value="Unassembled WGS sequence"/>
</dbReference>
<keyword evidence="3" id="KW-1185">Reference proteome</keyword>
<evidence type="ECO:0000313" key="3">
    <source>
        <dbReference type="Proteomes" id="UP000076154"/>
    </source>
</evidence>
<name>A0A369JLP7_HYPMA</name>
<dbReference type="InParanoid" id="A0A369JLP7"/>
<feature type="region of interest" description="Disordered" evidence="1">
    <location>
        <begin position="81"/>
        <end position="109"/>
    </location>
</feature>
<sequence length="163" mass="18021">MISTRLLATTLARTARPAIHAPCRHRISRFQRSFSASPRAHAVENPAAFMATFQKTSVFKKLANHPEAIAALENFAKTLQDAGQSSHTHDDRKISTESDSTGIDLTSGKKPSTLKMAKLAMSSKFREEMKRVADEMNKAGVDFTSKEVMDEIMTLQKAVETPK</sequence>
<accession>A0A369JLP7</accession>
<gene>
    <name evidence="2" type="ORF">Hypma_009555</name>
</gene>
<dbReference type="EMBL" id="LUEZ02000047">
    <property type="protein sequence ID" value="RDB23141.1"/>
    <property type="molecule type" value="Genomic_DNA"/>
</dbReference>
<dbReference type="AlphaFoldDB" id="A0A369JLP7"/>
<organism evidence="2 3">
    <name type="scientific">Hypsizygus marmoreus</name>
    <name type="common">White beech mushroom</name>
    <name type="synonym">Agaricus marmoreus</name>
    <dbReference type="NCBI Taxonomy" id="39966"/>
    <lineage>
        <taxon>Eukaryota</taxon>
        <taxon>Fungi</taxon>
        <taxon>Dikarya</taxon>
        <taxon>Basidiomycota</taxon>
        <taxon>Agaricomycotina</taxon>
        <taxon>Agaricomycetes</taxon>
        <taxon>Agaricomycetidae</taxon>
        <taxon>Agaricales</taxon>
        <taxon>Tricholomatineae</taxon>
        <taxon>Lyophyllaceae</taxon>
        <taxon>Hypsizygus</taxon>
    </lineage>
</organism>